<name>A0A8X6TIU1_NEPPI</name>
<reference evidence="1" key="1">
    <citation type="submission" date="2020-08" db="EMBL/GenBank/DDBJ databases">
        <title>Multicomponent nature underlies the extraordinary mechanical properties of spider dragline silk.</title>
        <authorList>
            <person name="Kono N."/>
            <person name="Nakamura H."/>
            <person name="Mori M."/>
            <person name="Yoshida Y."/>
            <person name="Ohtoshi R."/>
            <person name="Malay A.D."/>
            <person name="Moran D.A.P."/>
            <person name="Tomita M."/>
            <person name="Numata K."/>
            <person name="Arakawa K."/>
        </authorList>
    </citation>
    <scope>NUCLEOTIDE SEQUENCE</scope>
</reference>
<comment type="caution">
    <text evidence="1">The sequence shown here is derived from an EMBL/GenBank/DDBJ whole genome shotgun (WGS) entry which is preliminary data.</text>
</comment>
<protein>
    <submittedName>
        <fullName evidence="1">Uncharacterized protein</fullName>
    </submittedName>
</protein>
<sequence>MPSMWNNCNKSSIHPYSTDCILSQMPLQIQPGLLCQCAIGLNQNIPVNESGNFHGISRCRQTNELHPSPTESDPQHPALAFLPGSRNENCPELWCVGRLIARCRIHVNLHLEQAAVTGTPGHVRPLHRNRRLRRFNISSSLSGLVLHCTIDVCEETDLNLEEPGQLLGDVEPSVNNGDKVDDSDCRVSVKELGCRKLARCLSLARKSAIFSIENDP</sequence>
<accession>A0A8X6TIU1</accession>
<keyword evidence="2" id="KW-1185">Reference proteome</keyword>
<evidence type="ECO:0000313" key="2">
    <source>
        <dbReference type="Proteomes" id="UP000887013"/>
    </source>
</evidence>
<dbReference type="EMBL" id="BMAW01058244">
    <property type="protein sequence ID" value="GFT15205.1"/>
    <property type="molecule type" value="Genomic_DNA"/>
</dbReference>
<dbReference type="AlphaFoldDB" id="A0A8X6TIU1"/>
<organism evidence="1 2">
    <name type="scientific">Nephila pilipes</name>
    <name type="common">Giant wood spider</name>
    <name type="synonym">Nephila maculata</name>
    <dbReference type="NCBI Taxonomy" id="299642"/>
    <lineage>
        <taxon>Eukaryota</taxon>
        <taxon>Metazoa</taxon>
        <taxon>Ecdysozoa</taxon>
        <taxon>Arthropoda</taxon>
        <taxon>Chelicerata</taxon>
        <taxon>Arachnida</taxon>
        <taxon>Araneae</taxon>
        <taxon>Araneomorphae</taxon>
        <taxon>Entelegynae</taxon>
        <taxon>Araneoidea</taxon>
        <taxon>Nephilidae</taxon>
        <taxon>Nephila</taxon>
    </lineage>
</organism>
<gene>
    <name evidence="1" type="ORF">NPIL_72191</name>
</gene>
<dbReference type="Proteomes" id="UP000887013">
    <property type="component" value="Unassembled WGS sequence"/>
</dbReference>
<evidence type="ECO:0000313" key="1">
    <source>
        <dbReference type="EMBL" id="GFT15205.1"/>
    </source>
</evidence>
<proteinExistence type="predicted"/>